<dbReference type="Pfam" id="PF02494">
    <property type="entry name" value="HYR"/>
    <property type="match status" value="6"/>
</dbReference>
<accession>A0AB36P2U6</accession>
<evidence type="ECO:0000313" key="3">
    <source>
        <dbReference type="EMBL" id="OXB06019.1"/>
    </source>
</evidence>
<dbReference type="PANTHER" id="PTHR24273">
    <property type="entry name" value="FI04643P-RELATED"/>
    <property type="match status" value="1"/>
</dbReference>
<dbReference type="Gene3D" id="2.60.40.3080">
    <property type="match status" value="1"/>
</dbReference>
<reference evidence="3 4" key="1">
    <citation type="submission" date="2016-11" db="EMBL/GenBank/DDBJ databases">
        <title>Whole genomes of Flavobacteriaceae.</title>
        <authorList>
            <person name="Stine C."/>
            <person name="Li C."/>
            <person name="Tadesse D."/>
        </authorList>
    </citation>
    <scope>NUCLEOTIDE SEQUENCE [LARGE SCALE GENOMIC DNA]</scope>
    <source>
        <strain evidence="3 4">ATCC 19366</strain>
    </source>
</reference>
<keyword evidence="1" id="KW-0677">Repeat</keyword>
<comment type="caution">
    <text evidence="3">The sequence shown here is derived from an EMBL/GenBank/DDBJ whole genome shotgun (WGS) entry which is preliminary data.</text>
</comment>
<sequence>MISYNASAQFYTKHYIAPAPWQYFSKANEIVIATNSTATVNITVSKSDGTVVTTLIASKGAPAIYRFAGKPSAAPAFTFNTVLNAAGLIVTGSAPISINLRNVASDALGGDGSDQDIKGNAALTSFGDAGIGIRFRVGYYRDGSLGNFNNYGDQRPIYSVMAITNGTTVTIGGVITATLNAGQSYLFKATIGTLVETSNPSVMNTSAFIDTPNGCGDGAFNQIPPEAVLGSEYFIERGKGNDTAEQTTVIATKPNTKVIVDTYSVTGALVSTKTTTLATAGSFFTFLNGVSGANFSASRVSADNNVVVYSGTAQSCEVDISTIAPVSECGGSKFIETAKFRNYGTGSLPYFGYVLLKDAVAKVYVNGVDIETKSGVSARHQLGATGWYLINFEDTQIGSPDVLSISSDAKLTVSIVQQGGGFSMAGFFSNFAVQPEDPTLSYIAGGGCTNSTAILSTPTGFVPYQWYFNGTAISGATSNTYTATKTGSYSVASTLTCGAQTQSKPVSVTLCTDLGVTKTVDNTTPCVGSNVEFTVTLSNLGVNNATGVSVNDLLPTGYTFVSSTPSVGTYNSGTGVWSIGDINGGIAVTLKIVAKVNASGAYTNTAVIPASVLDTNSANNSASISTTPNPLPTASINGTLTACYTTTLTAVTNAGSPAYVWYKDNVVISGQISSTLVVTVDGDYKVKVTNTATTCENTSAVSTVKVSDTQKPTITCPSNVTAVADANSCAATGVVLGTPTTTDNCTGTITVTNNAPSSFPIGITTVTWTAKDASGNTQTCTQTVTVSDTQKPTITCPSNVTVVADVNSCAATGVVLGTPTTTDNCTGTITVTNNAPSSFPIGITTVTWTAKDASGNTQTCTQTVTVSDTQKPTITCPSNVTAVADVNSCAATGVVLGTPTTTDNCTGTITVTNNAPSSFPIGITTVTWTAKDAAGNTQTCTQTVTVSDTQKPTITCPSNVTAVADVNSCAATGVVLGTPTTTDNCTGAITVTNNAPSSFPIGITTVTWTAKDAAGNTQTCTQTVTVSDTQKPTITCPSNVTAVANANSCAATGVVLGTPTTTDNCTGTITVTNNAPSSFPIGITTVTWTAKDASGNTQTCTQTVTVSDTQKPTITCPSNVTVVADVNSCATTGVVLGTPTTTDNCTGAITVTNNAPSSFPIGVTTVTWTAKDASGNTQTCTQMVKVVGPIKANDDIISSFNGFSGGVAVSNVLSNDLLNCNAAITSDVNLTLASTLPSVLTFNTTTGSVTVNPKTPAGTYLFDYTICEKSNTTNCSTASVKITVVAPVIDAVTETTTSINGNTGGTTTESVITNDTLNGNPVVIGTNPGEVKLTGITFPTGLTLNADGTVTVAVNTAAGNYNVEYSICEITNPTNCDSVISVVVVGKPIIDAVTETTASINGNAGGTTAESVITNDTLNGNPVVIGTNPGEVKLTGITVPTGFVLNTDGTVTVAANTAAGNYNIEYSICEITNQTNCDSVISVVVVGKPTIDAVTETTASINGNTGGTTISLVNNDTLNGNPVVIGTNPGEVKLTGISVPTGLTLNADGTVTVAANTAAGNYNVEYSICEITNPTNCDSVISMVVVGKPTIDAVTETTASINGNTGGTTISLVNNDTLNGNPVVIGTNPGEVKLTGITVPTGLTLNANGTVTVAANTAAGNYNVEYSICEITNPTNCDSVISVVVVGKPTIDAVTETTASINGNAGGTTAESVITNDTLNGNPIVIGTNPGEVKLTGITVPTGLTLNANGTVTVAANTAAGNYNVEYSICEITNPTNCDSVISVVVVGKPAIDAVTETTASINGNTGGTTALLTANDTLNGNPVVIGTNPGEVKLTGITVPTGLTLNTDGTVTVAANTAAGNYNVEYSICEITNPTNCDSVISVVVVGKPAIDAVTETTASINGNTGGTTALLTANDTLNGNPVVIGTNPGEVKLTGITVPTGLTLNTDGTVTVAVNTAAGNYNVEYRICEITNPTNCDSVISVIVVGKPTIDAVTETTASINGNMGGTTTESVITNDTLNGNPIVIGTNPGEVKLTGITVPTGLTLNANGTVTVAANTAAGNYNVEYSICEITNPTNCDSVISVVVVGKPTIDAVTETTASINGNAGGITISLVNNDTLNGNPVVIGTNPGEVKLTGITVPTGLTLNADGTVTVAANTAAGNYNVEYSICEITNPTNCDSVISVVVVGKPAIDAVTETTASINGNAGGTTAESVITNDTLNGNPVVIGTNPGEVKLTGITVPTGLTLNADGTVTVAANTPENDYEIEYSICEITNPTNCDVVKSIVTVTGGVLIANPDEVASVVATNQPQTVVNVFDNDTNNGIAVVPNDVNLTIATADPTGFLTLNPDGTVTLGGNAPSGIYEIVYQICEKLNPTNCSSASVKVTVGTPVINAVEETTTAVVNGVLGGTTESLIANDTLNGNLVIIGTNPGEVKLSAVTLPTGFVLNSDGTVTVPANTPAGNYNVEYKICEINNPTNCDSATSIIVVTGGVLIANPDAVVSVVATNQPQTVVNVFDNDTNNSIALVPNDVNLTIVTADPTGFLTLNPDGTVTLGANAPSGTYEIVYQICEKLNPSNCSSASVKVTVGTPVIDAVEETTAAVVNGVLGGTTESLIANDTLNGNPVVIGTNPGEIKLSGVMLPTGFVLNSDGTITVPASTPAGNYNVEYKICEINNPTNCDSATSIIVVTGGVLIANLDAGALVVATNQPQTVVNVFDNDTNNGIALVPNDVNLTIVTADPTGFLTLNPDGTVTLGANAPSGIYEIVYQICEKLNPTNCSSASVKVTVGTPVINAVEETTTAVVNGVVGGTTESLIANDTLNGNPVVIGTNPGEIKLSAVTLPTGFLLNADGTVTVPASTPAGNYNVEYRICEINNPTNCDSATSIIVVTGGVLIANLDAGALVVATNQPQTVVNVFDNDTNNGIAVVPNDVNLTIVTADPTGFLTLNPDGTVTLGANAPSGIYEIVYQICEKLNPANCSSASVKVTVGTPVINAVEETTTAVVNGVLGGTTESLIANDTLNGNPVVIGTNPGEVKLSAVTFPTGFVLNADGTVTVPANTPAGNYNVEYKICEINNPTNCDSATSIIVVTGDGLQANPDVIPSVVESKLPQVLVNVFDNDTNNGIAVVPNDLNLTIVTADPTGFLTVGSDGVVNLGANAPSGTYELTYQICEKLDSKNCSQAIVRVKVNAVMPVTPATPIVANNDGQVFVDGINGQLAFINILDNDLLNGLPVNESDVVISNTPNSYFEFNSDGTVNVLPNTPGGSYTLTYQICEKANSTNCATATLSVFVEVPAIAIIKTAIFNDENKDGYANAGETITYKFKITNTGNVPLMKIIVSDLLPGIILSGDAIDLGVNESDENNFTAIYKINQSDINGGSVSNQAIVQGKSAAGVVVEDKSDDSNNMEDKPTVLPLNGCQITVLNGFSPNGDSKNERFYIQGLECYPENTVEIYNRWGVLVFDIDHYNNEDRAFFGYSAGRTTMKQSEGLPVGTYFYILKYRDSESNQHEKSGYLYINK</sequence>
<feature type="domain" description="HYR" evidence="2">
    <location>
        <begin position="1107"/>
        <end position="1188"/>
    </location>
</feature>
<name>A0AB36P2U6_9FLAO</name>
<feature type="domain" description="HYR" evidence="2">
    <location>
        <begin position="707"/>
        <end position="786"/>
    </location>
</feature>
<dbReference type="Pfam" id="PF01345">
    <property type="entry name" value="DUF11"/>
    <property type="match status" value="1"/>
</dbReference>
<dbReference type="Proteomes" id="UP000198431">
    <property type="component" value="Unassembled WGS sequence"/>
</dbReference>
<gene>
    <name evidence="3" type="ORF">B0A72_08415</name>
</gene>
<feature type="domain" description="HYR" evidence="2">
    <location>
        <begin position="787"/>
        <end position="868"/>
    </location>
</feature>
<feature type="domain" description="HYR" evidence="2">
    <location>
        <begin position="947"/>
        <end position="1028"/>
    </location>
</feature>
<dbReference type="InterPro" id="IPR003410">
    <property type="entry name" value="HYR_dom"/>
</dbReference>
<protein>
    <recommendedName>
        <fullName evidence="2">HYR domain-containing protein</fullName>
    </recommendedName>
</protein>
<organism evidence="3 4">
    <name type="scientific">Flavobacterium pectinovorum</name>
    <dbReference type="NCBI Taxonomy" id="29533"/>
    <lineage>
        <taxon>Bacteria</taxon>
        <taxon>Pseudomonadati</taxon>
        <taxon>Bacteroidota</taxon>
        <taxon>Flavobacteriia</taxon>
        <taxon>Flavobacteriales</taxon>
        <taxon>Flavobacteriaceae</taxon>
        <taxon>Flavobacterium</taxon>
    </lineage>
</organism>
<dbReference type="PROSITE" id="PS50825">
    <property type="entry name" value="HYR"/>
    <property type="match status" value="4"/>
</dbReference>
<evidence type="ECO:0000313" key="4">
    <source>
        <dbReference type="Proteomes" id="UP000198431"/>
    </source>
</evidence>
<dbReference type="PANTHER" id="PTHR24273:SF32">
    <property type="entry name" value="HYALIN"/>
    <property type="match status" value="1"/>
</dbReference>
<dbReference type="EMBL" id="MUHB01000007">
    <property type="protein sequence ID" value="OXB06019.1"/>
    <property type="molecule type" value="Genomic_DNA"/>
</dbReference>
<dbReference type="InterPro" id="IPR001434">
    <property type="entry name" value="OmcB-like_DUF11"/>
</dbReference>
<evidence type="ECO:0000256" key="1">
    <source>
        <dbReference type="ARBA" id="ARBA00022737"/>
    </source>
</evidence>
<dbReference type="Pfam" id="PF13585">
    <property type="entry name" value="CHU_C"/>
    <property type="match status" value="1"/>
</dbReference>
<evidence type="ECO:0000259" key="2">
    <source>
        <dbReference type="PROSITE" id="PS50825"/>
    </source>
</evidence>
<proteinExistence type="predicted"/>